<dbReference type="GO" id="GO:0010468">
    <property type="term" value="P:regulation of gene expression"/>
    <property type="evidence" value="ECO:0007669"/>
    <property type="project" value="TreeGrafter"/>
</dbReference>
<evidence type="ECO:0000256" key="2">
    <source>
        <dbReference type="ARBA" id="ARBA00006485"/>
    </source>
</evidence>
<keyword evidence="5" id="KW-0067">ATP-binding</keyword>
<comment type="caution">
    <text evidence="10">The sequence shown here is derived from an EMBL/GenBank/DDBJ whole genome shotgun (WGS) entry which is preliminary data.</text>
</comment>
<dbReference type="Pfam" id="PF00069">
    <property type="entry name" value="Pkinase"/>
    <property type="match status" value="1"/>
</dbReference>
<dbReference type="InterPro" id="IPR008271">
    <property type="entry name" value="Ser/Thr_kinase_AS"/>
</dbReference>
<feature type="domain" description="Protein kinase" evidence="9">
    <location>
        <begin position="103"/>
        <end position="391"/>
    </location>
</feature>
<organism evidence="10 11">
    <name type="scientific">Talaromyces atroroseus</name>
    <dbReference type="NCBI Taxonomy" id="1441469"/>
    <lineage>
        <taxon>Eukaryota</taxon>
        <taxon>Fungi</taxon>
        <taxon>Dikarya</taxon>
        <taxon>Ascomycota</taxon>
        <taxon>Pezizomycotina</taxon>
        <taxon>Eurotiomycetes</taxon>
        <taxon>Eurotiomycetidae</taxon>
        <taxon>Eurotiales</taxon>
        <taxon>Trichocomaceae</taxon>
        <taxon>Talaromyces</taxon>
        <taxon>Talaromyces sect. Trachyspermi</taxon>
    </lineage>
</organism>
<comment type="similarity">
    <text evidence="2">Belongs to the protein kinase superfamily. CMGC Ser/Thr protein kinase family. CDC2/CDKX subfamily.</text>
</comment>
<dbReference type="GO" id="GO:0005634">
    <property type="term" value="C:nucleus"/>
    <property type="evidence" value="ECO:0007669"/>
    <property type="project" value="UniProtKB-SubCell"/>
</dbReference>
<dbReference type="AlphaFoldDB" id="A0A225AZ56"/>
<evidence type="ECO:0000256" key="3">
    <source>
        <dbReference type="ARBA" id="ARBA00012425"/>
    </source>
</evidence>
<dbReference type="PROSITE" id="PS50011">
    <property type="entry name" value="PROTEIN_KINASE_DOM"/>
    <property type="match status" value="1"/>
</dbReference>
<protein>
    <recommendedName>
        <fullName evidence="3">cyclin-dependent kinase</fullName>
        <ecNumber evidence="3">2.7.11.22</ecNumber>
    </recommendedName>
</protein>
<dbReference type="SUPFAM" id="SSF56112">
    <property type="entry name" value="Protein kinase-like (PK-like)"/>
    <property type="match status" value="1"/>
</dbReference>
<evidence type="ECO:0000256" key="4">
    <source>
        <dbReference type="ARBA" id="ARBA00022741"/>
    </source>
</evidence>
<comment type="subcellular location">
    <subcellularLocation>
        <location evidence="1">Nucleus</location>
    </subcellularLocation>
</comment>
<dbReference type="PROSITE" id="PS00108">
    <property type="entry name" value="PROTEIN_KINASE_ST"/>
    <property type="match status" value="1"/>
</dbReference>
<sequence>MPDDWKAALGFSDRLTTIQAITSAYRHASPSASFAEAQSHATRYEGEAYNKAVSKLEYDSLCQQAIDESEAQYSAAPVIGSPKARSDEEDEFNVNDTIVIGAYKRCIHHFDGLMSTIYRSRSADGTLVALKVTTPHMMGPPHDSKREARLLRQAKNRYVIPLLETFDLVGGRFILVFPYMRYNFEELLRQDILTPSQIKSHLRDLFNGLAHVHQLGIIHRDVKPSNILLATPAGPAYISDFGISWMEGDSGSEPATQKINDVGTTCYRPPEVLFGSKDYNTSLDLWAAGCVVAEAVGVHHRQLFDSGDLGSDLALIRSIFTTLGTPNTGVWPESARLPDWGKFEFYKYPAKPWEEILQGASSQGRDLVSKLICYESSSRLTATQALDHPFLSLQ</sequence>
<comment type="catalytic activity">
    <reaction evidence="7">
        <text>L-threonyl-[protein] + ATP = O-phospho-L-threonyl-[protein] + ADP + H(+)</text>
        <dbReference type="Rhea" id="RHEA:46608"/>
        <dbReference type="Rhea" id="RHEA-COMP:11060"/>
        <dbReference type="Rhea" id="RHEA-COMP:11605"/>
        <dbReference type="ChEBI" id="CHEBI:15378"/>
        <dbReference type="ChEBI" id="CHEBI:30013"/>
        <dbReference type="ChEBI" id="CHEBI:30616"/>
        <dbReference type="ChEBI" id="CHEBI:61977"/>
        <dbReference type="ChEBI" id="CHEBI:456216"/>
        <dbReference type="EC" id="2.7.11.22"/>
    </reaction>
</comment>
<comment type="catalytic activity">
    <reaction evidence="8">
        <text>L-seryl-[protein] + ATP = O-phospho-L-seryl-[protein] + ADP + H(+)</text>
        <dbReference type="Rhea" id="RHEA:17989"/>
        <dbReference type="Rhea" id="RHEA-COMP:9863"/>
        <dbReference type="Rhea" id="RHEA-COMP:11604"/>
        <dbReference type="ChEBI" id="CHEBI:15378"/>
        <dbReference type="ChEBI" id="CHEBI:29999"/>
        <dbReference type="ChEBI" id="CHEBI:30616"/>
        <dbReference type="ChEBI" id="CHEBI:83421"/>
        <dbReference type="ChEBI" id="CHEBI:456216"/>
        <dbReference type="EC" id="2.7.11.22"/>
    </reaction>
</comment>
<evidence type="ECO:0000259" key="9">
    <source>
        <dbReference type="PROSITE" id="PS50011"/>
    </source>
</evidence>
<dbReference type="GO" id="GO:0005524">
    <property type="term" value="F:ATP binding"/>
    <property type="evidence" value="ECO:0007669"/>
    <property type="project" value="UniProtKB-KW"/>
</dbReference>
<dbReference type="GO" id="GO:0000082">
    <property type="term" value="P:G1/S transition of mitotic cell cycle"/>
    <property type="evidence" value="ECO:0007669"/>
    <property type="project" value="TreeGrafter"/>
</dbReference>
<evidence type="ECO:0000256" key="7">
    <source>
        <dbReference type="ARBA" id="ARBA00047811"/>
    </source>
</evidence>
<dbReference type="Proteomes" id="UP000214365">
    <property type="component" value="Unassembled WGS sequence"/>
</dbReference>
<dbReference type="GO" id="GO:0030332">
    <property type="term" value="F:cyclin binding"/>
    <property type="evidence" value="ECO:0007669"/>
    <property type="project" value="TreeGrafter"/>
</dbReference>
<dbReference type="InterPro" id="IPR050108">
    <property type="entry name" value="CDK"/>
</dbReference>
<gene>
    <name evidence="10" type="ORF">UA08_00901</name>
</gene>
<evidence type="ECO:0000256" key="5">
    <source>
        <dbReference type="ARBA" id="ARBA00022840"/>
    </source>
</evidence>
<dbReference type="STRING" id="1441469.A0A225AZ56"/>
<keyword evidence="6" id="KW-0539">Nucleus</keyword>
<dbReference type="PANTHER" id="PTHR24056">
    <property type="entry name" value="CELL DIVISION PROTEIN KINASE"/>
    <property type="match status" value="1"/>
</dbReference>
<evidence type="ECO:0000256" key="6">
    <source>
        <dbReference type="ARBA" id="ARBA00023242"/>
    </source>
</evidence>
<dbReference type="GO" id="GO:0004693">
    <property type="term" value="F:cyclin-dependent protein serine/threonine kinase activity"/>
    <property type="evidence" value="ECO:0007669"/>
    <property type="project" value="UniProtKB-EC"/>
</dbReference>
<dbReference type="GO" id="GO:0010389">
    <property type="term" value="P:regulation of G2/M transition of mitotic cell cycle"/>
    <property type="evidence" value="ECO:0007669"/>
    <property type="project" value="TreeGrafter"/>
</dbReference>
<proteinExistence type="inferred from homology"/>
<evidence type="ECO:0000313" key="11">
    <source>
        <dbReference type="Proteomes" id="UP000214365"/>
    </source>
</evidence>
<name>A0A225AZ56_TALAT</name>
<dbReference type="EMBL" id="LFMY01000001">
    <property type="protein sequence ID" value="OKL63734.1"/>
    <property type="molecule type" value="Genomic_DNA"/>
</dbReference>
<dbReference type="GO" id="GO:0005737">
    <property type="term" value="C:cytoplasm"/>
    <property type="evidence" value="ECO:0007669"/>
    <property type="project" value="TreeGrafter"/>
</dbReference>
<dbReference type="EC" id="2.7.11.22" evidence="3"/>
<dbReference type="Pfam" id="PF16987">
    <property type="entry name" value="KIX_2"/>
    <property type="match status" value="1"/>
</dbReference>
<dbReference type="GO" id="GO:0000307">
    <property type="term" value="C:cyclin-dependent protein kinase holoenzyme complex"/>
    <property type="evidence" value="ECO:0007669"/>
    <property type="project" value="TreeGrafter"/>
</dbReference>
<dbReference type="InterPro" id="IPR011009">
    <property type="entry name" value="Kinase-like_dom_sf"/>
</dbReference>
<keyword evidence="11" id="KW-1185">Reference proteome</keyword>
<dbReference type="SMART" id="SM00220">
    <property type="entry name" value="S_TKc"/>
    <property type="match status" value="1"/>
</dbReference>
<evidence type="ECO:0000256" key="8">
    <source>
        <dbReference type="ARBA" id="ARBA00048367"/>
    </source>
</evidence>
<dbReference type="GO" id="GO:0007165">
    <property type="term" value="P:signal transduction"/>
    <property type="evidence" value="ECO:0007669"/>
    <property type="project" value="TreeGrafter"/>
</dbReference>
<dbReference type="InterPro" id="IPR000719">
    <property type="entry name" value="Prot_kinase_dom"/>
</dbReference>
<dbReference type="InterPro" id="IPR036546">
    <property type="entry name" value="MED15_KIX"/>
</dbReference>
<dbReference type="FunFam" id="1.10.510.10:FF:000924">
    <property type="entry name" value="Cell division protein kinase (Ctk1), putative"/>
    <property type="match status" value="1"/>
</dbReference>
<dbReference type="OrthoDB" id="413582at2759"/>
<dbReference type="GeneID" id="31000656"/>
<reference evidence="10 11" key="1">
    <citation type="submission" date="2015-06" db="EMBL/GenBank/DDBJ databases">
        <title>Talaromyces atroroseus IBT 11181 draft genome.</title>
        <authorList>
            <person name="Rasmussen K.B."/>
            <person name="Rasmussen S."/>
            <person name="Petersen B."/>
            <person name="Sicheritz-Ponten T."/>
            <person name="Mortensen U.H."/>
            <person name="Thrane U."/>
        </authorList>
    </citation>
    <scope>NUCLEOTIDE SEQUENCE [LARGE SCALE GENOMIC DNA]</scope>
    <source>
        <strain evidence="10 11">IBT 11181</strain>
    </source>
</reference>
<dbReference type="Gene3D" id="3.30.200.20">
    <property type="entry name" value="Phosphorylase Kinase, domain 1"/>
    <property type="match status" value="1"/>
</dbReference>
<dbReference type="Gene3D" id="1.10.510.10">
    <property type="entry name" value="Transferase(Phosphotransferase) domain 1"/>
    <property type="match status" value="1"/>
</dbReference>
<evidence type="ECO:0000256" key="1">
    <source>
        <dbReference type="ARBA" id="ARBA00004123"/>
    </source>
</evidence>
<keyword evidence="4" id="KW-0547">Nucleotide-binding</keyword>
<accession>A0A225AZ56</accession>
<dbReference type="PANTHER" id="PTHR24056:SF576">
    <property type="entry name" value="SERINE_THREONINE-PROTEIN KINASE CSK1"/>
    <property type="match status" value="1"/>
</dbReference>
<evidence type="ECO:0000313" key="10">
    <source>
        <dbReference type="EMBL" id="OKL63734.1"/>
    </source>
</evidence>
<dbReference type="RefSeq" id="XP_020123855.1">
    <property type="nucleotide sequence ID" value="XM_020260759.1"/>
</dbReference>